<dbReference type="STRING" id="34720.A0A195EWD2"/>
<proteinExistence type="predicted"/>
<accession>A0A195EWD2</accession>
<dbReference type="AlphaFoldDB" id="A0A195EWD2"/>
<protein>
    <submittedName>
        <fullName evidence="1">Uncharacterized protein</fullName>
    </submittedName>
</protein>
<gene>
    <name evidence="1" type="ORF">ALC56_13401</name>
</gene>
<dbReference type="EMBL" id="KQ981953">
    <property type="protein sequence ID" value="KYN32543.1"/>
    <property type="molecule type" value="Genomic_DNA"/>
</dbReference>
<name>A0A195EWD2_9HYME</name>
<organism evidence="1 2">
    <name type="scientific">Trachymyrmex septentrionalis</name>
    <dbReference type="NCBI Taxonomy" id="34720"/>
    <lineage>
        <taxon>Eukaryota</taxon>
        <taxon>Metazoa</taxon>
        <taxon>Ecdysozoa</taxon>
        <taxon>Arthropoda</taxon>
        <taxon>Hexapoda</taxon>
        <taxon>Insecta</taxon>
        <taxon>Pterygota</taxon>
        <taxon>Neoptera</taxon>
        <taxon>Endopterygota</taxon>
        <taxon>Hymenoptera</taxon>
        <taxon>Apocrita</taxon>
        <taxon>Aculeata</taxon>
        <taxon>Formicoidea</taxon>
        <taxon>Formicidae</taxon>
        <taxon>Myrmicinae</taxon>
        <taxon>Trachymyrmex</taxon>
    </lineage>
</organism>
<keyword evidence="2" id="KW-1185">Reference proteome</keyword>
<evidence type="ECO:0000313" key="2">
    <source>
        <dbReference type="Proteomes" id="UP000078541"/>
    </source>
</evidence>
<dbReference type="Proteomes" id="UP000078541">
    <property type="component" value="Unassembled WGS sequence"/>
</dbReference>
<sequence>MKRVPHVVFLCTHPKGPKMSQLAIVKYMKKSKKNVDDLPERGSICKVDKQKGLDVSYETIRTYLKANNMNSTTLLLDLYCNYSSLRFHTLIKKIPSTLTIKFYILLSTKSQISEHLCHVEYSRMQVTCVTFTCDALRANFRHKHAGYPFRKKVPATRAFVAQ</sequence>
<reference evidence="1 2" key="1">
    <citation type="submission" date="2016-03" db="EMBL/GenBank/DDBJ databases">
        <title>Trachymyrmex septentrionalis WGS genome.</title>
        <authorList>
            <person name="Nygaard S."/>
            <person name="Hu H."/>
            <person name="Boomsma J."/>
            <person name="Zhang G."/>
        </authorList>
    </citation>
    <scope>NUCLEOTIDE SEQUENCE [LARGE SCALE GENOMIC DNA]</scope>
    <source>
        <strain evidence="1">Tsep2-gDNA-1</strain>
        <tissue evidence="1">Whole body</tissue>
    </source>
</reference>
<evidence type="ECO:0000313" key="1">
    <source>
        <dbReference type="EMBL" id="KYN32543.1"/>
    </source>
</evidence>